<feature type="domain" description="GH3 middle" evidence="1">
    <location>
        <begin position="169"/>
        <end position="209"/>
    </location>
</feature>
<dbReference type="GO" id="GO:0016881">
    <property type="term" value="F:acid-amino acid ligase activity"/>
    <property type="evidence" value="ECO:0007669"/>
    <property type="project" value="TreeGrafter"/>
</dbReference>
<reference evidence="3" key="1">
    <citation type="submission" date="2020-11" db="EMBL/GenBank/DDBJ databases">
        <authorList>
            <consortium name="DOE Joint Genome Institute"/>
            <person name="Ahrendt S."/>
            <person name="Riley R."/>
            <person name="Andreopoulos W."/>
            <person name="LaButti K."/>
            <person name="Pangilinan J."/>
            <person name="Ruiz-duenas F.J."/>
            <person name="Barrasa J.M."/>
            <person name="Sanchez-Garcia M."/>
            <person name="Camarero S."/>
            <person name="Miyauchi S."/>
            <person name="Serrano A."/>
            <person name="Linde D."/>
            <person name="Babiker R."/>
            <person name="Drula E."/>
            <person name="Ayuso-Fernandez I."/>
            <person name="Pacheco R."/>
            <person name="Padilla G."/>
            <person name="Ferreira P."/>
            <person name="Barriuso J."/>
            <person name="Kellner H."/>
            <person name="Castanera R."/>
            <person name="Alfaro M."/>
            <person name="Ramirez L."/>
            <person name="Pisabarro A.G."/>
            <person name="Kuo A."/>
            <person name="Tritt A."/>
            <person name="Lipzen A."/>
            <person name="He G."/>
            <person name="Yan M."/>
            <person name="Ng V."/>
            <person name="Cullen D."/>
            <person name="Martin F."/>
            <person name="Rosso M.-N."/>
            <person name="Henrissat B."/>
            <person name="Hibbett D."/>
            <person name="Martinez A.T."/>
            <person name="Grigoriev I.V."/>
        </authorList>
    </citation>
    <scope>NUCLEOTIDE SEQUENCE</scope>
    <source>
        <strain evidence="3">AH 44721</strain>
    </source>
</reference>
<comment type="caution">
    <text evidence="3">The sequence shown here is derived from an EMBL/GenBank/DDBJ whole genome shotgun (WGS) entry which is preliminary data.</text>
</comment>
<evidence type="ECO:0000259" key="2">
    <source>
        <dbReference type="Pfam" id="PF23572"/>
    </source>
</evidence>
<dbReference type="EMBL" id="JADNYJ010000048">
    <property type="protein sequence ID" value="KAF8900298.1"/>
    <property type="molecule type" value="Genomic_DNA"/>
</dbReference>
<dbReference type="Proteomes" id="UP000724874">
    <property type="component" value="Unassembled WGS sequence"/>
</dbReference>
<dbReference type="InterPro" id="IPR055378">
    <property type="entry name" value="GH3_C"/>
</dbReference>
<organism evidence="3 4">
    <name type="scientific">Gymnopilus junonius</name>
    <name type="common">Spectacular rustgill mushroom</name>
    <name type="synonym">Gymnopilus spectabilis subsp. junonius</name>
    <dbReference type="NCBI Taxonomy" id="109634"/>
    <lineage>
        <taxon>Eukaryota</taxon>
        <taxon>Fungi</taxon>
        <taxon>Dikarya</taxon>
        <taxon>Basidiomycota</taxon>
        <taxon>Agaricomycotina</taxon>
        <taxon>Agaricomycetes</taxon>
        <taxon>Agaricomycetidae</taxon>
        <taxon>Agaricales</taxon>
        <taxon>Agaricineae</taxon>
        <taxon>Hymenogastraceae</taxon>
        <taxon>Gymnopilus</taxon>
    </lineage>
</organism>
<dbReference type="PANTHER" id="PTHR31901">
    <property type="entry name" value="GH3 DOMAIN-CONTAINING PROTEIN"/>
    <property type="match status" value="1"/>
</dbReference>
<dbReference type="InterPro" id="IPR055377">
    <property type="entry name" value="GH3_M"/>
</dbReference>
<accession>A0A9P5NMN0</accession>
<proteinExistence type="predicted"/>
<dbReference type="PANTHER" id="PTHR31901:SF9">
    <property type="entry name" value="GH3 DOMAIN-CONTAINING PROTEIN"/>
    <property type="match status" value="1"/>
</dbReference>
<dbReference type="InterPro" id="IPR004993">
    <property type="entry name" value="GH3"/>
</dbReference>
<dbReference type="AlphaFoldDB" id="A0A9P5NMN0"/>
<evidence type="ECO:0000259" key="1">
    <source>
        <dbReference type="Pfam" id="PF23571"/>
    </source>
</evidence>
<dbReference type="GO" id="GO:0005737">
    <property type="term" value="C:cytoplasm"/>
    <property type="evidence" value="ECO:0007669"/>
    <property type="project" value="TreeGrafter"/>
</dbReference>
<keyword evidence="4" id="KW-1185">Reference proteome</keyword>
<name>A0A9P5NMN0_GYMJU</name>
<dbReference type="Pfam" id="PF23572">
    <property type="entry name" value="GH3_C"/>
    <property type="match status" value="1"/>
</dbReference>
<feature type="domain" description="GH3 C-terminal" evidence="2">
    <location>
        <begin position="227"/>
        <end position="337"/>
    </location>
</feature>
<gene>
    <name evidence="3" type="ORF">CPB84DRAFT_1815446</name>
</gene>
<evidence type="ECO:0000313" key="4">
    <source>
        <dbReference type="Proteomes" id="UP000724874"/>
    </source>
</evidence>
<dbReference type="OrthoDB" id="2979464at2759"/>
<sequence>MNSFFALMDPSIIFMNATLSTILYDAIRTIEQHWDTMIQAIEQGILPDVEDLGRYRTPLEAFVRANPARAAELRKINVGSAGWLKEIWPSLLVIRVTLSGQYASLQPKLRYHFGPAVSLQSVIYSATECMVGFGYDANNTNLYRLDSNEHIELLDIDKARSPENLSQPSGKKYEVFVTTNDGLWRYALNDIVEVAGFSPADGQPLIKYCERRGVGFRVAGEFVSESELQRLVASLSDMLGQVIEFTTEIDDRQSGVLGAYGFYIELADGFGPDPQSALYKVEEALLKNPGYKKYSEAGFIGKPTLRIVAPGTFTAYRNWKIQQTGFTVGQVKIPTTIIDVEIREWLAKRVFVELDHDFEALKSDPTV</sequence>
<dbReference type="Pfam" id="PF03321">
    <property type="entry name" value="GH3"/>
    <property type="match status" value="1"/>
</dbReference>
<protein>
    <submittedName>
        <fullName evidence="3">GH3 auxin-responsive promoter</fullName>
    </submittedName>
</protein>
<dbReference type="Pfam" id="PF23571">
    <property type="entry name" value="GH3_M"/>
    <property type="match status" value="1"/>
</dbReference>
<evidence type="ECO:0000313" key="3">
    <source>
        <dbReference type="EMBL" id="KAF8900298.1"/>
    </source>
</evidence>